<dbReference type="Proteomes" id="UP000199427">
    <property type="component" value="Unassembled WGS sequence"/>
</dbReference>
<organism evidence="5 6">
    <name type="scientific">Piscibacillus halophilus</name>
    <dbReference type="NCBI Taxonomy" id="571933"/>
    <lineage>
        <taxon>Bacteria</taxon>
        <taxon>Bacillati</taxon>
        <taxon>Bacillota</taxon>
        <taxon>Bacilli</taxon>
        <taxon>Bacillales</taxon>
        <taxon>Bacillaceae</taxon>
        <taxon>Piscibacillus</taxon>
    </lineage>
</organism>
<keyword evidence="1 5" id="KW-0808">Transferase</keyword>
<protein>
    <submittedName>
        <fullName evidence="5">Ribosomal-protein-alanine N-acetyltransferase</fullName>
    </submittedName>
</protein>
<evidence type="ECO:0000313" key="6">
    <source>
        <dbReference type="Proteomes" id="UP000199427"/>
    </source>
</evidence>
<dbReference type="AlphaFoldDB" id="A0A1H9ARM0"/>
<dbReference type="GO" id="GO:0008999">
    <property type="term" value="F:protein-N-terminal-alanine acetyltransferase activity"/>
    <property type="evidence" value="ECO:0007669"/>
    <property type="project" value="TreeGrafter"/>
</dbReference>
<dbReference type="STRING" id="571933.SAMN05216362_10325"/>
<dbReference type="PANTHER" id="PTHR43792:SF8">
    <property type="entry name" value="[RIBOSOMAL PROTEIN US5]-ALANINE N-ACETYLTRANSFERASE"/>
    <property type="match status" value="1"/>
</dbReference>
<dbReference type="GO" id="GO:0005737">
    <property type="term" value="C:cytoplasm"/>
    <property type="evidence" value="ECO:0007669"/>
    <property type="project" value="TreeGrafter"/>
</dbReference>
<dbReference type="OrthoDB" id="9801656at2"/>
<keyword evidence="2" id="KW-0012">Acyltransferase</keyword>
<dbReference type="RefSeq" id="WP_091772438.1">
    <property type="nucleotide sequence ID" value="NZ_CAESCL010000046.1"/>
</dbReference>
<gene>
    <name evidence="5" type="ORF">SAMN05216362_10325</name>
</gene>
<evidence type="ECO:0000256" key="3">
    <source>
        <dbReference type="ARBA" id="ARBA00038502"/>
    </source>
</evidence>
<dbReference type="InterPro" id="IPR000182">
    <property type="entry name" value="GNAT_dom"/>
</dbReference>
<dbReference type="InterPro" id="IPR016181">
    <property type="entry name" value="Acyl_CoA_acyltransferase"/>
</dbReference>
<evidence type="ECO:0000256" key="1">
    <source>
        <dbReference type="ARBA" id="ARBA00022679"/>
    </source>
</evidence>
<dbReference type="Gene3D" id="3.40.630.30">
    <property type="match status" value="1"/>
</dbReference>
<dbReference type="Pfam" id="PF13302">
    <property type="entry name" value="Acetyltransf_3"/>
    <property type="match status" value="1"/>
</dbReference>
<evidence type="ECO:0000256" key="2">
    <source>
        <dbReference type="ARBA" id="ARBA00023315"/>
    </source>
</evidence>
<evidence type="ECO:0000259" key="4">
    <source>
        <dbReference type="PROSITE" id="PS51186"/>
    </source>
</evidence>
<evidence type="ECO:0000313" key="5">
    <source>
        <dbReference type="EMBL" id="SEP79171.1"/>
    </source>
</evidence>
<accession>A0A1H9ARM0</accession>
<dbReference type="EMBL" id="FOES01000003">
    <property type="protein sequence ID" value="SEP79171.1"/>
    <property type="molecule type" value="Genomic_DNA"/>
</dbReference>
<reference evidence="5 6" key="1">
    <citation type="submission" date="2016-10" db="EMBL/GenBank/DDBJ databases">
        <authorList>
            <person name="de Groot N.N."/>
        </authorList>
    </citation>
    <scope>NUCLEOTIDE SEQUENCE [LARGE SCALE GENOMIC DNA]</scope>
    <source>
        <strain evidence="5 6">DSM 21633</strain>
    </source>
</reference>
<name>A0A1H9ARM0_9BACI</name>
<keyword evidence="6" id="KW-1185">Reference proteome</keyword>
<comment type="similarity">
    <text evidence="3">Belongs to the acetyltransferase family. RimJ subfamily.</text>
</comment>
<dbReference type="PROSITE" id="PS51186">
    <property type="entry name" value="GNAT"/>
    <property type="match status" value="1"/>
</dbReference>
<dbReference type="SUPFAM" id="SSF55729">
    <property type="entry name" value="Acyl-CoA N-acyltransferases (Nat)"/>
    <property type="match status" value="1"/>
</dbReference>
<sequence length="171" mass="19864">MEITIESLQYKDAGPLFEFELKNRHYFEKMVPSRGEEYYNYESFLKRHESLLKEQSEDLSYFYLIKDQNSNILGRINLVDITKNGGDVGYRIGEENIGKGIAQKALTMLIQTAKNKGIKQISAKTTNNNIASQKVLEKKGFRSILLRGMEIIWKWFLKSVPNLYTKKADKK</sequence>
<proteinExistence type="inferred from homology"/>
<dbReference type="InterPro" id="IPR051531">
    <property type="entry name" value="N-acetyltransferase"/>
</dbReference>
<dbReference type="PANTHER" id="PTHR43792">
    <property type="entry name" value="GNAT FAMILY, PUTATIVE (AFU_ORTHOLOGUE AFUA_3G00765)-RELATED-RELATED"/>
    <property type="match status" value="1"/>
</dbReference>
<feature type="domain" description="N-acetyltransferase" evidence="4">
    <location>
        <begin position="3"/>
        <end position="158"/>
    </location>
</feature>